<accession>A0ABD4ED66</accession>
<evidence type="ECO:0000313" key="1">
    <source>
        <dbReference type="EMBL" id="KXA36683.1"/>
    </source>
</evidence>
<sequence length="41" mass="5044">MVYLFEHDWKIDPFFGLLTQKYFYVKYLTVIGKSSTLLYKF</sequence>
<dbReference type="AlphaFoldDB" id="A0ABD4ED66"/>
<dbReference type="Proteomes" id="UP000070063">
    <property type="component" value="Unassembled WGS sequence"/>
</dbReference>
<dbReference type="EMBL" id="LRQI01000089">
    <property type="protein sequence ID" value="KXA36683.1"/>
    <property type="molecule type" value="Genomic_DNA"/>
</dbReference>
<comment type="caution">
    <text evidence="1">The sequence shown here is derived from an EMBL/GenBank/DDBJ whole genome shotgun (WGS) entry which is preliminary data.</text>
</comment>
<protein>
    <submittedName>
        <fullName evidence="1">Uncharacterized protein</fullName>
    </submittedName>
</protein>
<gene>
    <name evidence="1" type="ORF">HMPREF3225_02135</name>
</gene>
<evidence type="ECO:0000313" key="2">
    <source>
        <dbReference type="Proteomes" id="UP000070063"/>
    </source>
</evidence>
<reference evidence="1 2" key="1">
    <citation type="submission" date="2016-01" db="EMBL/GenBank/DDBJ databases">
        <authorList>
            <person name="Mitreva M."/>
            <person name="Pepin K.H."/>
            <person name="Mihindukulasuriya K.A."/>
            <person name="Fulton R."/>
            <person name="Fronick C."/>
            <person name="O'Laughlin M."/>
            <person name="Miner T."/>
            <person name="Herter B."/>
            <person name="Rosa B.A."/>
            <person name="Cordes M."/>
            <person name="Tomlinson C."/>
            <person name="Wollam A."/>
            <person name="Palsikar V.B."/>
            <person name="Mardis E.R."/>
            <person name="Wilson R.K."/>
        </authorList>
    </citation>
    <scope>NUCLEOTIDE SEQUENCE [LARGE SCALE GENOMIC DNA]</scope>
    <source>
        <strain evidence="1 2">MJR7738</strain>
    </source>
</reference>
<name>A0ABD4ED66_STALU</name>
<proteinExistence type="predicted"/>
<organism evidence="1 2">
    <name type="scientific">Staphylococcus lugdunensis</name>
    <dbReference type="NCBI Taxonomy" id="28035"/>
    <lineage>
        <taxon>Bacteria</taxon>
        <taxon>Bacillati</taxon>
        <taxon>Bacillota</taxon>
        <taxon>Bacilli</taxon>
        <taxon>Bacillales</taxon>
        <taxon>Staphylococcaceae</taxon>
        <taxon>Staphylococcus</taxon>
    </lineage>
</organism>